<dbReference type="InterPro" id="IPR036392">
    <property type="entry name" value="PLAT/LH2_dom_sf"/>
</dbReference>
<reference evidence="3 4" key="1">
    <citation type="submission" date="2014-07" db="EMBL/GenBank/DDBJ databases">
        <title>Comparative analysis of Nitrosococcus oceani genome inventories of strains from Pacific and Atlantic gyres.</title>
        <authorList>
            <person name="Lim C.K."/>
            <person name="Wang L."/>
            <person name="Sayavedra-Soto L.A."/>
            <person name="Klotz M.G."/>
        </authorList>
    </citation>
    <scope>NUCLEOTIDE SEQUENCE [LARGE SCALE GENOMIC DNA]</scope>
    <source>
        <strain evidence="3 4">C-27</strain>
    </source>
</reference>
<evidence type="ECO:0000313" key="3">
    <source>
        <dbReference type="EMBL" id="KFI18375.1"/>
    </source>
</evidence>
<feature type="signal peptide" evidence="1">
    <location>
        <begin position="1"/>
        <end position="30"/>
    </location>
</feature>
<keyword evidence="1" id="KW-0732">Signal</keyword>
<dbReference type="SUPFAM" id="SSF49265">
    <property type="entry name" value="Fibronectin type III"/>
    <property type="match status" value="1"/>
</dbReference>
<sequence length="490" mass="54391">MANTYLVERFCAVFAALIMVVFLTSTQAMAQSCENACGDQHHLCLDDCTAHSPHNICVPLCRADRARCLEDCNNPIPHAPENVTLVEREATSIELRWRDRADNEDGYQLLRRVGASGPWSIQASWGPWSGTTTYTDTGLLPDTLYCYRVRAFNRNGGNNPLSRCAFTKDGNGYAVWRAQIIFHTANVSNANTDDKVYVNLNGYANAVPRNNSTWLDYGRNDFERGTTYAYDLNLDYLGEIGDINQINISKTGDDGWCIQDFTLQVNGLDLFTQDFSNLSGGCLWLDSEGGHSRTHIVSHGALRAHPDWNSYNHTGAKLLLANNGIKNEEMVSRLEGMVGDDIHDNKLYWGHLHGPAVEVSYGCPAGAASCQTLHIDLDLAASAPGPNPEVDVDFDLTFSCDNRQLLITSSNVEIDADSNWFWEILSLGLINFIDNAVEERIEKGWKAITEVIEVGADCRISVDTEGNLLIEEGESFNRAKNLPKLDLKVR</sequence>
<gene>
    <name evidence="3" type="ORF">IB75_14645</name>
</gene>
<dbReference type="HOGENOM" id="CLU_556467_0_0_6"/>
<name>A0A0E2Z4D5_9GAMM</name>
<dbReference type="Gene3D" id="2.60.60.20">
    <property type="entry name" value="PLAT/LH2 domain"/>
    <property type="match status" value="1"/>
</dbReference>
<dbReference type="InterPro" id="IPR003961">
    <property type="entry name" value="FN3_dom"/>
</dbReference>
<dbReference type="Gene3D" id="2.60.40.10">
    <property type="entry name" value="Immunoglobulins"/>
    <property type="match status" value="1"/>
</dbReference>
<dbReference type="SMART" id="SM00060">
    <property type="entry name" value="FN3"/>
    <property type="match status" value="1"/>
</dbReference>
<dbReference type="CDD" id="cd00063">
    <property type="entry name" value="FN3"/>
    <property type="match status" value="1"/>
</dbReference>
<dbReference type="PROSITE" id="PS50853">
    <property type="entry name" value="FN3"/>
    <property type="match status" value="1"/>
</dbReference>
<dbReference type="Pfam" id="PF00041">
    <property type="entry name" value="fn3"/>
    <property type="match status" value="1"/>
</dbReference>
<dbReference type="InterPro" id="IPR001024">
    <property type="entry name" value="PLAT/LH2_dom"/>
</dbReference>
<protein>
    <submittedName>
        <fullName evidence="3">Fibronectin</fullName>
    </submittedName>
</protein>
<evidence type="ECO:0000313" key="4">
    <source>
        <dbReference type="Proteomes" id="UP000028839"/>
    </source>
</evidence>
<dbReference type="AlphaFoldDB" id="A0A0E2Z4D5"/>
<comment type="caution">
    <text evidence="3">The sequence shown here is derived from an EMBL/GenBank/DDBJ whole genome shotgun (WGS) entry which is preliminary data.</text>
</comment>
<evidence type="ECO:0000256" key="1">
    <source>
        <dbReference type="SAM" id="SignalP"/>
    </source>
</evidence>
<dbReference type="InterPro" id="IPR013783">
    <property type="entry name" value="Ig-like_fold"/>
</dbReference>
<evidence type="ECO:0000259" key="2">
    <source>
        <dbReference type="PROSITE" id="PS50853"/>
    </source>
</evidence>
<organism evidence="3 4">
    <name type="scientific">Nitrosococcus oceani C-27</name>
    <dbReference type="NCBI Taxonomy" id="314279"/>
    <lineage>
        <taxon>Bacteria</taxon>
        <taxon>Pseudomonadati</taxon>
        <taxon>Pseudomonadota</taxon>
        <taxon>Gammaproteobacteria</taxon>
        <taxon>Chromatiales</taxon>
        <taxon>Chromatiaceae</taxon>
        <taxon>Nitrosococcus</taxon>
    </lineage>
</organism>
<dbReference type="Proteomes" id="UP000028839">
    <property type="component" value="Unassembled WGS sequence"/>
</dbReference>
<dbReference type="EMBL" id="JPGN01000083">
    <property type="protein sequence ID" value="KFI18375.1"/>
    <property type="molecule type" value="Genomic_DNA"/>
</dbReference>
<dbReference type="InterPro" id="IPR036116">
    <property type="entry name" value="FN3_sf"/>
</dbReference>
<proteinExistence type="predicted"/>
<feature type="chain" id="PRO_5002407907" evidence="1">
    <location>
        <begin position="31"/>
        <end position="490"/>
    </location>
</feature>
<dbReference type="Pfam" id="PF01477">
    <property type="entry name" value="PLAT"/>
    <property type="match status" value="1"/>
</dbReference>
<dbReference type="OrthoDB" id="9775889at2"/>
<accession>A0A0E2Z4D5</accession>
<feature type="domain" description="Fibronectin type-III" evidence="2">
    <location>
        <begin position="79"/>
        <end position="172"/>
    </location>
</feature>
<dbReference type="SUPFAM" id="SSF49723">
    <property type="entry name" value="Lipase/lipooxygenase domain (PLAT/LH2 domain)"/>
    <property type="match status" value="1"/>
</dbReference>